<name>A0A9P6HS69_9AGAM</name>
<keyword evidence="2" id="KW-1133">Transmembrane helix</keyword>
<accession>A0A9P6HS69</accession>
<evidence type="ECO:0000313" key="3">
    <source>
        <dbReference type="EMBL" id="KAF9793341.1"/>
    </source>
</evidence>
<evidence type="ECO:0000256" key="2">
    <source>
        <dbReference type="SAM" id="Phobius"/>
    </source>
</evidence>
<evidence type="ECO:0000256" key="1">
    <source>
        <dbReference type="SAM" id="MobiDB-lite"/>
    </source>
</evidence>
<feature type="region of interest" description="Disordered" evidence="1">
    <location>
        <begin position="38"/>
        <end position="62"/>
    </location>
</feature>
<keyword evidence="2" id="KW-0472">Membrane</keyword>
<dbReference type="Gene3D" id="3.50.50.60">
    <property type="entry name" value="FAD/NAD(P)-binding domain"/>
    <property type="match status" value="1"/>
</dbReference>
<reference evidence="3" key="1">
    <citation type="journal article" date="2020" name="Nat. Commun.">
        <title>Large-scale genome sequencing of mycorrhizal fungi provides insights into the early evolution of symbiotic traits.</title>
        <authorList>
            <person name="Miyauchi S."/>
            <person name="Kiss E."/>
            <person name="Kuo A."/>
            <person name="Drula E."/>
            <person name="Kohler A."/>
            <person name="Sanchez-Garcia M."/>
            <person name="Morin E."/>
            <person name="Andreopoulos B."/>
            <person name="Barry K.W."/>
            <person name="Bonito G."/>
            <person name="Buee M."/>
            <person name="Carver A."/>
            <person name="Chen C."/>
            <person name="Cichocki N."/>
            <person name="Clum A."/>
            <person name="Culley D."/>
            <person name="Crous P.W."/>
            <person name="Fauchery L."/>
            <person name="Girlanda M."/>
            <person name="Hayes R.D."/>
            <person name="Keri Z."/>
            <person name="LaButti K."/>
            <person name="Lipzen A."/>
            <person name="Lombard V."/>
            <person name="Magnuson J."/>
            <person name="Maillard F."/>
            <person name="Murat C."/>
            <person name="Nolan M."/>
            <person name="Ohm R.A."/>
            <person name="Pangilinan J."/>
            <person name="Pereira M.F."/>
            <person name="Perotto S."/>
            <person name="Peter M."/>
            <person name="Pfister S."/>
            <person name="Riley R."/>
            <person name="Sitrit Y."/>
            <person name="Stielow J.B."/>
            <person name="Szollosi G."/>
            <person name="Zifcakova L."/>
            <person name="Stursova M."/>
            <person name="Spatafora J.W."/>
            <person name="Tedersoo L."/>
            <person name="Vaario L.M."/>
            <person name="Yamada A."/>
            <person name="Yan M."/>
            <person name="Wang P."/>
            <person name="Xu J."/>
            <person name="Bruns T."/>
            <person name="Baldrian P."/>
            <person name="Vilgalys R."/>
            <person name="Dunand C."/>
            <person name="Henrissat B."/>
            <person name="Grigoriev I.V."/>
            <person name="Hibbett D."/>
            <person name="Nagy L.G."/>
            <person name="Martin F.M."/>
        </authorList>
    </citation>
    <scope>NUCLEOTIDE SEQUENCE</scope>
    <source>
        <strain evidence="3">UH-Tt-Lm1</strain>
    </source>
</reference>
<protein>
    <submittedName>
        <fullName evidence="3">Uncharacterized protein</fullName>
    </submittedName>
</protein>
<gene>
    <name evidence="3" type="ORF">BJ322DRAFT_1016877</name>
</gene>
<reference evidence="3" key="2">
    <citation type="submission" date="2020-11" db="EMBL/GenBank/DDBJ databases">
        <authorList>
            <consortium name="DOE Joint Genome Institute"/>
            <person name="Kuo A."/>
            <person name="Miyauchi S."/>
            <person name="Kiss E."/>
            <person name="Drula E."/>
            <person name="Kohler A."/>
            <person name="Sanchez-Garcia M."/>
            <person name="Andreopoulos B."/>
            <person name="Barry K.W."/>
            <person name="Bonito G."/>
            <person name="Buee M."/>
            <person name="Carver A."/>
            <person name="Chen C."/>
            <person name="Cichocki N."/>
            <person name="Clum A."/>
            <person name="Culley D."/>
            <person name="Crous P.W."/>
            <person name="Fauchery L."/>
            <person name="Girlanda M."/>
            <person name="Hayes R."/>
            <person name="Keri Z."/>
            <person name="Labutti K."/>
            <person name="Lipzen A."/>
            <person name="Lombard V."/>
            <person name="Magnuson J."/>
            <person name="Maillard F."/>
            <person name="Morin E."/>
            <person name="Murat C."/>
            <person name="Nolan M."/>
            <person name="Ohm R."/>
            <person name="Pangilinan J."/>
            <person name="Pereira M."/>
            <person name="Perotto S."/>
            <person name="Peter M."/>
            <person name="Riley R."/>
            <person name="Sitrit Y."/>
            <person name="Stielow B."/>
            <person name="Szollosi G."/>
            <person name="Zifcakova L."/>
            <person name="Stursova M."/>
            <person name="Spatafora J.W."/>
            <person name="Tedersoo L."/>
            <person name="Vaario L.-M."/>
            <person name="Yamada A."/>
            <person name="Yan M."/>
            <person name="Wang P."/>
            <person name="Xu J."/>
            <person name="Bruns T."/>
            <person name="Baldrian P."/>
            <person name="Vilgalys R."/>
            <person name="Henrissat B."/>
            <person name="Grigoriev I.V."/>
            <person name="Hibbett D."/>
            <person name="Nagy L.G."/>
            <person name="Martin F.M."/>
        </authorList>
    </citation>
    <scope>NUCLEOTIDE SEQUENCE</scope>
    <source>
        <strain evidence="3">UH-Tt-Lm1</strain>
    </source>
</reference>
<dbReference type="OrthoDB" id="9993796at2759"/>
<proteinExistence type="predicted"/>
<keyword evidence="4" id="KW-1185">Reference proteome</keyword>
<feature type="compositionally biased region" description="Basic and acidic residues" evidence="1">
    <location>
        <begin position="47"/>
        <end position="62"/>
    </location>
</feature>
<organism evidence="3 4">
    <name type="scientific">Thelephora terrestris</name>
    <dbReference type="NCBI Taxonomy" id="56493"/>
    <lineage>
        <taxon>Eukaryota</taxon>
        <taxon>Fungi</taxon>
        <taxon>Dikarya</taxon>
        <taxon>Basidiomycota</taxon>
        <taxon>Agaricomycotina</taxon>
        <taxon>Agaricomycetes</taxon>
        <taxon>Thelephorales</taxon>
        <taxon>Thelephoraceae</taxon>
        <taxon>Thelephora</taxon>
    </lineage>
</organism>
<evidence type="ECO:0000313" key="4">
    <source>
        <dbReference type="Proteomes" id="UP000736335"/>
    </source>
</evidence>
<keyword evidence="2" id="KW-0812">Transmembrane</keyword>
<dbReference type="AlphaFoldDB" id="A0A9P6HS69"/>
<dbReference type="Proteomes" id="UP000736335">
    <property type="component" value="Unassembled WGS sequence"/>
</dbReference>
<feature type="transmembrane region" description="Helical" evidence="2">
    <location>
        <begin position="20"/>
        <end position="37"/>
    </location>
</feature>
<dbReference type="InterPro" id="IPR036188">
    <property type="entry name" value="FAD/NAD-bd_sf"/>
</dbReference>
<dbReference type="EMBL" id="WIUZ02000001">
    <property type="protein sequence ID" value="KAF9793341.1"/>
    <property type="molecule type" value="Genomic_DNA"/>
</dbReference>
<sequence>MSTSVSDAATNPKSIYGSRKAALALVVIVVGCGILSHPGRPPRDHRRVLSHDGARNRRGHPEERISFTKWEGVAEKEHGAPYYQVHRADLHKILHDLVAPRVTILLNSVVVGCDLSGPLYPNNYQCTEPTPQSTH</sequence>
<comment type="caution">
    <text evidence="3">The sequence shown here is derived from an EMBL/GenBank/DDBJ whole genome shotgun (WGS) entry which is preliminary data.</text>
</comment>